<proteinExistence type="predicted"/>
<feature type="transmembrane region" description="Helical" evidence="2">
    <location>
        <begin position="147"/>
        <end position="170"/>
    </location>
</feature>
<dbReference type="RefSeq" id="WP_210153578.1">
    <property type="nucleotide sequence ID" value="NZ_JAFCNB010000001.1"/>
</dbReference>
<evidence type="ECO:0000313" key="4">
    <source>
        <dbReference type="Proteomes" id="UP000674234"/>
    </source>
</evidence>
<reference evidence="3" key="1">
    <citation type="submission" date="2021-02" db="EMBL/GenBank/DDBJ databases">
        <title>Draft genome sequence of Microbispora sp. RL4-1S isolated from rice leaves in Thailand.</title>
        <authorList>
            <person name="Muangham S."/>
            <person name="Duangmal K."/>
        </authorList>
    </citation>
    <scope>NUCLEOTIDE SEQUENCE</scope>
    <source>
        <strain evidence="3">RL4-1S</strain>
    </source>
</reference>
<dbReference type="InterPro" id="IPR021125">
    <property type="entry name" value="DUF2127"/>
</dbReference>
<accession>A0A940WB95</accession>
<keyword evidence="4" id="KW-1185">Reference proteome</keyword>
<dbReference type="Proteomes" id="UP000674234">
    <property type="component" value="Unassembled WGS sequence"/>
</dbReference>
<evidence type="ECO:0000256" key="2">
    <source>
        <dbReference type="SAM" id="Phobius"/>
    </source>
</evidence>
<organism evidence="3 4">
    <name type="scientific">Microbispora oryzae</name>
    <dbReference type="NCBI Taxonomy" id="2806554"/>
    <lineage>
        <taxon>Bacteria</taxon>
        <taxon>Bacillati</taxon>
        <taxon>Actinomycetota</taxon>
        <taxon>Actinomycetes</taxon>
        <taxon>Streptosporangiales</taxon>
        <taxon>Streptosporangiaceae</taxon>
        <taxon>Microbispora</taxon>
    </lineage>
</organism>
<name>A0A940WB95_9ACTN</name>
<comment type="caution">
    <text evidence="3">The sequence shown here is derived from an EMBL/GenBank/DDBJ whole genome shotgun (WGS) entry which is preliminary data.</text>
</comment>
<sequence length="279" mass="29954">MDWSLRACGRRGHVTYAPDEEALRSRLRVRTPAGEAWRCLRCGDFAVGPPRASGPAADAPVVLRGEALRDATVLRAIAVLRWLKAVLVFAGAYGVWRFRAEHDAVRRAFDQDLPLIRPLTEKLGWNVDESGVVHTLRTVLATRSGTLAWICLALLGLGALLTVEGAGLWLLRRWGEYFSVIVTSAFVPIEIHELTVKITGLRIALLLINIAAVLYIALSKRLFGLRGGRAAAESARHAASLLEVEAAAADLSPTCPGPAPGSRAESRSGGRTRGAAGGQ</sequence>
<protein>
    <submittedName>
        <fullName evidence="3">DUF2127 domain-containing protein</fullName>
    </submittedName>
</protein>
<dbReference type="EMBL" id="JAFCNB010000001">
    <property type="protein sequence ID" value="MBP2702259.1"/>
    <property type="molecule type" value="Genomic_DNA"/>
</dbReference>
<feature type="transmembrane region" description="Helical" evidence="2">
    <location>
        <begin position="200"/>
        <end position="218"/>
    </location>
</feature>
<dbReference type="AlphaFoldDB" id="A0A940WB95"/>
<keyword evidence="2" id="KW-0812">Transmembrane</keyword>
<evidence type="ECO:0000313" key="3">
    <source>
        <dbReference type="EMBL" id="MBP2702259.1"/>
    </source>
</evidence>
<dbReference type="Pfam" id="PF09900">
    <property type="entry name" value="DUF2127"/>
    <property type="match status" value="1"/>
</dbReference>
<keyword evidence="2" id="KW-0472">Membrane</keyword>
<evidence type="ECO:0000256" key="1">
    <source>
        <dbReference type="SAM" id="MobiDB-lite"/>
    </source>
</evidence>
<feature type="region of interest" description="Disordered" evidence="1">
    <location>
        <begin position="252"/>
        <end position="279"/>
    </location>
</feature>
<keyword evidence="2" id="KW-1133">Transmembrane helix</keyword>
<gene>
    <name evidence="3" type="ORF">JOL79_00420</name>
</gene>